<keyword evidence="1" id="KW-0472">Membrane</keyword>
<proteinExistence type="predicted"/>
<sequence>MYRLTALKLLGFYKSIDEFIFLLAYLGLPLGPEDLLTVLSVGCVQPDDKEKLYSMKCQSGDSSSAPCLARIIIAWCHAGRSSASRDLYAKLRQHSLPQLANHPVLLPEPQIRVPHLIRLPRELNQSDMEAHVSRHHAGYAFVLVLQAGALFLFFEQVELIIRLPEIYRDENGEPDPGMRYDLQSFPYMCAYIFAVNYLVYTSLGFIL</sequence>
<evidence type="ECO:0000256" key="1">
    <source>
        <dbReference type="SAM" id="Phobius"/>
    </source>
</evidence>
<dbReference type="OrthoDB" id="6278451at2759"/>
<reference evidence="2 3" key="1">
    <citation type="submission" date="2018-11" db="EMBL/GenBank/DDBJ databases">
        <authorList>
            <consortium name="Pathogen Informatics"/>
        </authorList>
    </citation>
    <scope>NUCLEOTIDE SEQUENCE [LARGE SCALE GENOMIC DNA]</scope>
</reference>
<feature type="transmembrane region" description="Helical" evidence="1">
    <location>
        <begin position="137"/>
        <end position="154"/>
    </location>
</feature>
<protein>
    <submittedName>
        <fullName evidence="2">Uncharacterized protein</fullName>
    </submittedName>
</protein>
<evidence type="ECO:0000313" key="2">
    <source>
        <dbReference type="EMBL" id="VDN20836.1"/>
    </source>
</evidence>
<evidence type="ECO:0000313" key="3">
    <source>
        <dbReference type="Proteomes" id="UP000281553"/>
    </source>
</evidence>
<feature type="transmembrane region" description="Helical" evidence="1">
    <location>
        <begin position="185"/>
        <end position="206"/>
    </location>
</feature>
<dbReference type="EMBL" id="UYRU01071282">
    <property type="protein sequence ID" value="VDN20836.1"/>
    <property type="molecule type" value="Genomic_DNA"/>
</dbReference>
<name>A0A3P7PS74_DIBLA</name>
<accession>A0A3P7PS74</accession>
<dbReference type="Proteomes" id="UP000281553">
    <property type="component" value="Unassembled WGS sequence"/>
</dbReference>
<keyword evidence="1" id="KW-0812">Transmembrane</keyword>
<gene>
    <name evidence="2" type="ORF">DILT_LOCUS13708</name>
</gene>
<organism evidence="2 3">
    <name type="scientific">Dibothriocephalus latus</name>
    <name type="common">Fish tapeworm</name>
    <name type="synonym">Diphyllobothrium latum</name>
    <dbReference type="NCBI Taxonomy" id="60516"/>
    <lineage>
        <taxon>Eukaryota</taxon>
        <taxon>Metazoa</taxon>
        <taxon>Spiralia</taxon>
        <taxon>Lophotrochozoa</taxon>
        <taxon>Platyhelminthes</taxon>
        <taxon>Cestoda</taxon>
        <taxon>Eucestoda</taxon>
        <taxon>Diphyllobothriidea</taxon>
        <taxon>Diphyllobothriidae</taxon>
        <taxon>Dibothriocephalus</taxon>
    </lineage>
</organism>
<keyword evidence="1" id="KW-1133">Transmembrane helix</keyword>
<keyword evidence="3" id="KW-1185">Reference proteome</keyword>
<dbReference type="AlphaFoldDB" id="A0A3P7PS74"/>